<evidence type="ECO:0000259" key="3">
    <source>
        <dbReference type="PROSITE" id="PS50893"/>
    </source>
</evidence>
<protein>
    <submittedName>
        <fullName evidence="4">Putative Sigma 54 interacting domain protein</fullName>
    </submittedName>
</protein>
<dbReference type="CDD" id="cd00267">
    <property type="entry name" value="ABC_ATPase"/>
    <property type="match status" value="1"/>
</dbReference>
<dbReference type="InterPro" id="IPR015854">
    <property type="entry name" value="ABC_transpr_LolD-like"/>
</dbReference>
<dbReference type="EMBL" id="LT981265">
    <property type="protein sequence ID" value="SPC33805.1"/>
    <property type="molecule type" value="Genomic_DNA"/>
</dbReference>
<feature type="domain" description="ABC transporter" evidence="3">
    <location>
        <begin position="17"/>
        <end position="239"/>
    </location>
</feature>
<dbReference type="InterPro" id="IPR003593">
    <property type="entry name" value="AAA+_ATPase"/>
</dbReference>
<dbReference type="GO" id="GO:0005524">
    <property type="term" value="F:ATP binding"/>
    <property type="evidence" value="ECO:0007669"/>
    <property type="project" value="UniProtKB-KW"/>
</dbReference>
<dbReference type="Pfam" id="PF00005">
    <property type="entry name" value="ABC_tran"/>
    <property type="match status" value="1"/>
</dbReference>
<dbReference type="SMART" id="SM00382">
    <property type="entry name" value="AAA"/>
    <property type="match status" value="1"/>
</dbReference>
<dbReference type="InterPro" id="IPR025662">
    <property type="entry name" value="Sigma_54_int_dom_ATP-bd_1"/>
</dbReference>
<dbReference type="GeneID" id="41594695"/>
<keyword evidence="1" id="KW-0547">Nucleotide-binding</keyword>
<dbReference type="SUPFAM" id="SSF52540">
    <property type="entry name" value="P-loop containing nucleoside triphosphate hydrolases"/>
    <property type="match status" value="1"/>
</dbReference>
<keyword evidence="5" id="KW-1185">Reference proteome</keyword>
<dbReference type="InterPro" id="IPR003439">
    <property type="entry name" value="ABC_transporter-like_ATP-bd"/>
</dbReference>
<keyword evidence="2" id="KW-0067">ATP-binding</keyword>
<dbReference type="SUPFAM" id="SSF55729">
    <property type="entry name" value="Acyl-CoA N-acyltransferases (Nat)"/>
    <property type="match status" value="1"/>
</dbReference>
<dbReference type="Proteomes" id="UP000236248">
    <property type="component" value="Chromosome NCAV"/>
</dbReference>
<gene>
    <name evidence="4" type="ORF">NCAV_0612</name>
</gene>
<evidence type="ECO:0000313" key="5">
    <source>
        <dbReference type="Proteomes" id="UP000236248"/>
    </source>
</evidence>
<dbReference type="PROSITE" id="PS50893">
    <property type="entry name" value="ABC_TRANSPORTER_2"/>
    <property type="match status" value="1"/>
</dbReference>
<dbReference type="PROSITE" id="PS00675">
    <property type="entry name" value="SIGMA54_INTERACT_1"/>
    <property type="match status" value="1"/>
</dbReference>
<dbReference type="RefSeq" id="WP_103287400.1">
    <property type="nucleotide sequence ID" value="NZ_LT981265.1"/>
</dbReference>
<evidence type="ECO:0000256" key="2">
    <source>
        <dbReference type="ARBA" id="ARBA00022840"/>
    </source>
</evidence>
<dbReference type="Gene3D" id="3.40.50.300">
    <property type="entry name" value="P-loop containing nucleotide triphosphate hydrolases"/>
    <property type="match status" value="1"/>
</dbReference>
<dbReference type="InterPro" id="IPR016181">
    <property type="entry name" value="Acyl_CoA_acyltransferase"/>
</dbReference>
<sequence length="505" mass="56853">MLFSIDVVFEQDYPRTDRAIDVAQAFGIALNTRIFRVLDAVKVDVEPGDVVYITGESGSGKSILLRTLAERISKHKIFGKVCIADNIKIDEDEILVESIGSSTDDALRLLSSVGLNDAYLFLRRYRELSDGQRYRYRVAKVLARESRYGVLVFDEFCSTLDRDTAKVVAYMLQKIARAKKKTLLIATAHDDLADDLKPDVLIRKGYGSRISIEYGRGKSIGRFTVKNYDGNSSSNSNSSVTITASSNVKDGSYGSDHECSLLKHVRIEKGCIDDWHMLEEYHYRGSRPYGIKHVFNATLKGEVVGIILYSMPAPSCRGRNIALGRVPSIGEVNRDFITISRVVVLPRFRSIGIAKMLVRHTMPLVGKRYVESIAVMGRYNPFFVKAGMREIVYEPDRKYVRVLKELESYGFNCRLAASRDYCYSILQGMDDDTVEEVLNVVSKVRFAVSNAIGRSREYSTTALHDRHILAKAVANIAMLAQEKHYYIWENPELSVKVSKSHLTGC</sequence>
<dbReference type="GO" id="GO:0005886">
    <property type="term" value="C:plasma membrane"/>
    <property type="evidence" value="ECO:0007669"/>
    <property type="project" value="TreeGrafter"/>
</dbReference>
<name>A0A2K5AQA5_9ARCH</name>
<dbReference type="GO" id="GO:0022857">
    <property type="term" value="F:transmembrane transporter activity"/>
    <property type="evidence" value="ECO:0007669"/>
    <property type="project" value="TreeGrafter"/>
</dbReference>
<dbReference type="PANTHER" id="PTHR24220">
    <property type="entry name" value="IMPORT ATP-BINDING PROTEIN"/>
    <property type="match status" value="1"/>
</dbReference>
<proteinExistence type="predicted"/>
<organism evidence="4 5">
    <name type="scientific">Candidatus Nitrosocaldus cavascurensis</name>
    <dbReference type="NCBI Taxonomy" id="2058097"/>
    <lineage>
        <taxon>Archaea</taxon>
        <taxon>Nitrososphaerota</taxon>
        <taxon>Nitrososphaeria</taxon>
        <taxon>Candidatus Nitrosocaldales</taxon>
        <taxon>Candidatus Nitrosocaldaceae</taxon>
        <taxon>Candidatus Nitrosocaldus</taxon>
    </lineage>
</organism>
<dbReference type="AlphaFoldDB" id="A0A2K5AQA5"/>
<dbReference type="InterPro" id="IPR027417">
    <property type="entry name" value="P-loop_NTPase"/>
</dbReference>
<evidence type="ECO:0000256" key="1">
    <source>
        <dbReference type="ARBA" id="ARBA00022741"/>
    </source>
</evidence>
<accession>A0A2K5AQA5</accession>
<dbReference type="Gene3D" id="3.40.630.30">
    <property type="match status" value="1"/>
</dbReference>
<dbReference type="KEGG" id="ncv:NCAV_0612"/>
<evidence type="ECO:0000313" key="4">
    <source>
        <dbReference type="EMBL" id="SPC33805.1"/>
    </source>
</evidence>
<dbReference type="GO" id="GO:0016887">
    <property type="term" value="F:ATP hydrolysis activity"/>
    <property type="evidence" value="ECO:0007669"/>
    <property type="project" value="InterPro"/>
</dbReference>
<reference evidence="5" key="1">
    <citation type="submission" date="2018-01" db="EMBL/GenBank/DDBJ databases">
        <authorList>
            <person name="Kerou L M."/>
        </authorList>
    </citation>
    <scope>NUCLEOTIDE SEQUENCE [LARGE SCALE GENOMIC DNA]</scope>
    <source>
        <strain evidence="5">SCU2</strain>
    </source>
</reference>